<sequence length="578" mass="61558">MQELVDILHAFTGFCMDPAPLYSDVRNLLNYLREVHGCTFRRTLLTGLLDCIQRRRKNRRDSNGAAAGNVDRPSRVSVASDNSDGGETAATKSPTSRAPSVTSESHRGAAQRGAQRGGRCDRRSLSPFFIAAATTSDSEGLNDRLGSPGSSDAEESPCRRRGGSGGVPSHRRKGFKSDTDDDSDKQNQRKKMSFRAAGQATLNFLTAKKRLEETIRDRVRRSMLKRERSFDELPPGVLSADASLQSAGMGGPGGGAGASVMRQRRIINCQLLHSGMSLFRFLLDSCHPGVVPEPQLVAAMLDLEAPVVARACVLLECANFVQRCGKGDWPTWMRSWGPGCKPKRTMAMQRMAGHLFHAWAETLGSRLEYFLKIEVATDRFGSVQEVQDDARRRALQREDEMENFLVDSTVNESGDACPHALKAVAVTLLLEITHFLRDVFPNLPKPKSVSSNRGGRGGGGAGGAESGRNCRPISDEPTSSVGSNVQEFASEELPSAVHPNSGHQAAGHTVSSAATVAGPRRISFAVPPTASSHSHASGTAAHPTVTPVASSATAAAGGAAAAAAAAAVTSLEVRLTVP</sequence>
<dbReference type="PANTHER" id="PTHR31781:SF1">
    <property type="entry name" value="PROTEIN UNC-80 HOMOLOG"/>
    <property type="match status" value="1"/>
</dbReference>
<keyword evidence="3" id="KW-1185">Reference proteome</keyword>
<feature type="region of interest" description="Disordered" evidence="1">
    <location>
        <begin position="136"/>
        <end position="196"/>
    </location>
</feature>
<dbReference type="GO" id="GO:0034703">
    <property type="term" value="C:cation channel complex"/>
    <property type="evidence" value="ECO:0007669"/>
    <property type="project" value="TreeGrafter"/>
</dbReference>
<dbReference type="InterPro" id="IPR045852">
    <property type="entry name" value="UNC80_central"/>
</dbReference>
<evidence type="ECO:0000313" key="3">
    <source>
        <dbReference type="Proteomes" id="UP000095280"/>
    </source>
</evidence>
<name>A0A1I8HTK9_9PLAT</name>
<feature type="domain" description="Protein UNC80 central region" evidence="2">
    <location>
        <begin position="262"/>
        <end position="470"/>
    </location>
</feature>
<feature type="compositionally biased region" description="Polar residues" evidence="1">
    <location>
        <begin position="77"/>
        <end position="103"/>
    </location>
</feature>
<dbReference type="WBParaSite" id="maker-uti_cns_0007792-snap-gene-0.9-mRNA-1">
    <property type="protein sequence ID" value="maker-uti_cns_0007792-snap-gene-0.9-mRNA-1"/>
    <property type="gene ID" value="maker-uti_cns_0007792-snap-gene-0.9"/>
</dbReference>
<dbReference type="GO" id="GO:0055080">
    <property type="term" value="P:monoatomic cation homeostasis"/>
    <property type="evidence" value="ECO:0007669"/>
    <property type="project" value="TreeGrafter"/>
</dbReference>
<dbReference type="PANTHER" id="PTHR31781">
    <property type="entry name" value="UNC80"/>
    <property type="match status" value="1"/>
</dbReference>
<feature type="region of interest" description="Disordered" evidence="1">
    <location>
        <begin position="443"/>
        <end position="512"/>
    </location>
</feature>
<dbReference type="GO" id="GO:0030424">
    <property type="term" value="C:axon"/>
    <property type="evidence" value="ECO:0007669"/>
    <property type="project" value="TreeGrafter"/>
</dbReference>
<feature type="region of interest" description="Disordered" evidence="1">
    <location>
        <begin position="57"/>
        <end position="121"/>
    </location>
</feature>
<proteinExistence type="predicted"/>
<accession>A0A1I8HTK9</accession>
<evidence type="ECO:0000313" key="4">
    <source>
        <dbReference type="WBParaSite" id="maker-uti_cns_0007792-snap-gene-0.9-mRNA-1"/>
    </source>
</evidence>
<dbReference type="GO" id="GO:0005261">
    <property type="term" value="F:monoatomic cation channel activity"/>
    <property type="evidence" value="ECO:0007669"/>
    <property type="project" value="TreeGrafter"/>
</dbReference>
<dbReference type="Proteomes" id="UP000095280">
    <property type="component" value="Unplaced"/>
</dbReference>
<feature type="compositionally biased region" description="Gly residues" evidence="1">
    <location>
        <begin position="454"/>
        <end position="465"/>
    </location>
</feature>
<organism evidence="3 4">
    <name type="scientific">Macrostomum lignano</name>
    <dbReference type="NCBI Taxonomy" id="282301"/>
    <lineage>
        <taxon>Eukaryota</taxon>
        <taxon>Metazoa</taxon>
        <taxon>Spiralia</taxon>
        <taxon>Lophotrochozoa</taxon>
        <taxon>Platyhelminthes</taxon>
        <taxon>Rhabditophora</taxon>
        <taxon>Macrostomorpha</taxon>
        <taxon>Macrostomida</taxon>
        <taxon>Macrostomidae</taxon>
        <taxon>Macrostomum</taxon>
    </lineage>
</organism>
<dbReference type="AlphaFoldDB" id="A0A1I8HTK9"/>
<dbReference type="Pfam" id="PF19424">
    <property type="entry name" value="UNC80"/>
    <property type="match status" value="1"/>
</dbReference>
<feature type="compositionally biased region" description="Polar residues" evidence="1">
    <location>
        <begin position="476"/>
        <end position="487"/>
    </location>
</feature>
<evidence type="ECO:0000259" key="2">
    <source>
        <dbReference type="Pfam" id="PF19424"/>
    </source>
</evidence>
<protein>
    <submittedName>
        <fullName evidence="4">UNC80 domain-containing protein</fullName>
    </submittedName>
</protein>
<reference evidence="4" key="1">
    <citation type="submission" date="2016-11" db="UniProtKB">
        <authorList>
            <consortium name="WormBaseParasite"/>
        </authorList>
    </citation>
    <scope>IDENTIFICATION</scope>
</reference>
<evidence type="ECO:0000256" key="1">
    <source>
        <dbReference type="SAM" id="MobiDB-lite"/>
    </source>
</evidence>